<keyword evidence="1" id="KW-1133">Transmembrane helix</keyword>
<keyword evidence="1" id="KW-0812">Transmembrane</keyword>
<evidence type="ECO:0000313" key="2">
    <source>
        <dbReference type="EMBL" id="KRK99653.1"/>
    </source>
</evidence>
<organism evidence="2 3">
    <name type="scientific">Secundilactobacillus odoratitofui DSM 19909 = JCM 15043</name>
    <dbReference type="NCBI Taxonomy" id="1423776"/>
    <lineage>
        <taxon>Bacteria</taxon>
        <taxon>Bacillati</taxon>
        <taxon>Bacillota</taxon>
        <taxon>Bacilli</taxon>
        <taxon>Lactobacillales</taxon>
        <taxon>Lactobacillaceae</taxon>
        <taxon>Secundilactobacillus</taxon>
    </lineage>
</organism>
<gene>
    <name evidence="2" type="ORF">FD04_GL002427</name>
</gene>
<evidence type="ECO:0000256" key="1">
    <source>
        <dbReference type="SAM" id="Phobius"/>
    </source>
</evidence>
<comment type="caution">
    <text evidence="2">The sequence shown here is derived from an EMBL/GenBank/DDBJ whole genome shotgun (WGS) entry which is preliminary data.</text>
</comment>
<dbReference type="Proteomes" id="UP000051160">
    <property type="component" value="Unassembled WGS sequence"/>
</dbReference>
<dbReference type="PATRIC" id="fig|1423776.4.peg.2463"/>
<proteinExistence type="predicted"/>
<reference evidence="2 3" key="1">
    <citation type="journal article" date="2015" name="Genome Announc.">
        <title>Expanding the biotechnology potential of lactobacilli through comparative genomics of 213 strains and associated genera.</title>
        <authorList>
            <person name="Sun Z."/>
            <person name="Harris H.M."/>
            <person name="McCann A."/>
            <person name="Guo C."/>
            <person name="Argimon S."/>
            <person name="Zhang W."/>
            <person name="Yang X."/>
            <person name="Jeffery I.B."/>
            <person name="Cooney J.C."/>
            <person name="Kagawa T.F."/>
            <person name="Liu W."/>
            <person name="Song Y."/>
            <person name="Salvetti E."/>
            <person name="Wrobel A."/>
            <person name="Rasinkangas P."/>
            <person name="Parkhill J."/>
            <person name="Rea M.C."/>
            <person name="O'Sullivan O."/>
            <person name="Ritari J."/>
            <person name="Douillard F.P."/>
            <person name="Paul Ross R."/>
            <person name="Yang R."/>
            <person name="Briner A.E."/>
            <person name="Felis G.E."/>
            <person name="de Vos W.M."/>
            <person name="Barrangou R."/>
            <person name="Klaenhammer T.R."/>
            <person name="Caufield P.W."/>
            <person name="Cui Y."/>
            <person name="Zhang H."/>
            <person name="O'Toole P.W."/>
        </authorList>
    </citation>
    <scope>NUCLEOTIDE SEQUENCE [LARGE SCALE GENOMIC DNA]</scope>
    <source>
        <strain evidence="2 3">DSM 19909</strain>
    </source>
</reference>
<protein>
    <submittedName>
        <fullName evidence="2">Uncharacterized protein</fullName>
    </submittedName>
</protein>
<name>A0A0R1LV25_9LACO</name>
<sequence>MSDETRAAKITQNTGYQLADVSNHAADHYTYHLQSTKITTPLVQPQTRTRTQHAEHKWGWLSTIGTIYLVYKVGYWLWPYIGNWVLFLLYLGGMLLLPILVIGFGLWLDSLGSSTSSSYDPYDDAYDQGWVDSWAMRDHDDSNGPY</sequence>
<accession>A0A0R1LV25</accession>
<dbReference type="AlphaFoldDB" id="A0A0R1LV25"/>
<evidence type="ECO:0000313" key="3">
    <source>
        <dbReference type="Proteomes" id="UP000051160"/>
    </source>
</evidence>
<keyword evidence="3" id="KW-1185">Reference proteome</keyword>
<feature type="transmembrane region" description="Helical" evidence="1">
    <location>
        <begin position="84"/>
        <end position="108"/>
    </location>
</feature>
<feature type="transmembrane region" description="Helical" evidence="1">
    <location>
        <begin position="58"/>
        <end position="78"/>
    </location>
</feature>
<keyword evidence="1" id="KW-0472">Membrane</keyword>
<dbReference type="EMBL" id="AZEE01000004">
    <property type="protein sequence ID" value="KRK99653.1"/>
    <property type="molecule type" value="Genomic_DNA"/>
</dbReference>
<dbReference type="RefSeq" id="WP_054702276.1">
    <property type="nucleotide sequence ID" value="NZ_AZEE01000004.1"/>
</dbReference>